<keyword evidence="8" id="KW-0479">Metal-binding</keyword>
<dbReference type="AlphaFoldDB" id="A0A0H2S346"/>
<evidence type="ECO:0000256" key="12">
    <source>
        <dbReference type="ARBA" id="ARBA00022833"/>
    </source>
</evidence>
<keyword evidence="12" id="KW-0862">Zinc</keyword>
<keyword evidence="13 17" id="KW-1133">Transmembrane helix</keyword>
<dbReference type="InterPro" id="IPR001841">
    <property type="entry name" value="Znf_RING"/>
</dbReference>
<keyword evidence="9 15" id="KW-0863">Zinc-finger</keyword>
<dbReference type="PANTHER" id="PTHR22763">
    <property type="entry name" value="RING ZINC FINGER PROTEIN"/>
    <property type="match status" value="1"/>
</dbReference>
<feature type="transmembrane region" description="Helical" evidence="17">
    <location>
        <begin position="249"/>
        <end position="270"/>
    </location>
</feature>
<evidence type="ECO:0000256" key="5">
    <source>
        <dbReference type="ARBA" id="ARBA00012483"/>
    </source>
</evidence>
<dbReference type="SMART" id="SM00184">
    <property type="entry name" value="RING"/>
    <property type="match status" value="1"/>
</dbReference>
<evidence type="ECO:0000256" key="2">
    <source>
        <dbReference type="ARBA" id="ARBA00004477"/>
    </source>
</evidence>
<feature type="transmembrane region" description="Helical" evidence="17">
    <location>
        <begin position="156"/>
        <end position="176"/>
    </location>
</feature>
<feature type="transmembrane region" description="Helical" evidence="17">
    <location>
        <begin position="19"/>
        <end position="38"/>
    </location>
</feature>
<dbReference type="Pfam" id="PF25563">
    <property type="entry name" value="TPR_SYVN1_N"/>
    <property type="match status" value="1"/>
</dbReference>
<evidence type="ECO:0000256" key="10">
    <source>
        <dbReference type="ARBA" id="ARBA00022786"/>
    </source>
</evidence>
<dbReference type="CDD" id="cd16479">
    <property type="entry name" value="RING-H2_synoviolin"/>
    <property type="match status" value="1"/>
</dbReference>
<feature type="domain" description="RING-type" evidence="18">
    <location>
        <begin position="317"/>
        <end position="386"/>
    </location>
</feature>
<feature type="region of interest" description="Disordered" evidence="16">
    <location>
        <begin position="328"/>
        <end position="358"/>
    </location>
</feature>
<comment type="catalytic activity">
    <reaction evidence="1">
        <text>S-ubiquitinyl-[E2 ubiquitin-conjugating enzyme]-L-cysteine + [acceptor protein]-L-lysine = [E2 ubiquitin-conjugating enzyme]-L-cysteine + N(6)-ubiquitinyl-[acceptor protein]-L-lysine.</text>
        <dbReference type="EC" id="2.3.2.27"/>
    </reaction>
</comment>
<evidence type="ECO:0000256" key="4">
    <source>
        <dbReference type="ARBA" id="ARBA00010089"/>
    </source>
</evidence>
<dbReference type="Pfam" id="PF13639">
    <property type="entry name" value="zf-RING_2"/>
    <property type="match status" value="1"/>
</dbReference>
<feature type="transmembrane region" description="Helical" evidence="17">
    <location>
        <begin position="116"/>
        <end position="135"/>
    </location>
</feature>
<keyword evidence="7 17" id="KW-0812">Transmembrane</keyword>
<dbReference type="InterPro" id="IPR050731">
    <property type="entry name" value="HRD1_E3_ubiq-ligases"/>
</dbReference>
<gene>
    <name evidence="19" type="ORF">SCHPADRAFT_899780</name>
</gene>
<dbReference type="STRING" id="27342.A0A0H2S346"/>
<evidence type="ECO:0000256" key="17">
    <source>
        <dbReference type="SAM" id="Phobius"/>
    </source>
</evidence>
<keyword evidence="20" id="KW-1185">Reference proteome</keyword>
<dbReference type="GO" id="GO:0036503">
    <property type="term" value="P:ERAD pathway"/>
    <property type="evidence" value="ECO:0007669"/>
    <property type="project" value="TreeGrafter"/>
</dbReference>
<dbReference type="PANTHER" id="PTHR22763:SF184">
    <property type="entry name" value="E3 UBIQUITIN-PROTEIN LIGASE SYNOVIOLIN"/>
    <property type="match status" value="1"/>
</dbReference>
<proteinExistence type="inferred from homology"/>
<feature type="compositionally biased region" description="Polar residues" evidence="16">
    <location>
        <begin position="799"/>
        <end position="811"/>
    </location>
</feature>
<feature type="compositionally biased region" description="Polar residues" evidence="16">
    <location>
        <begin position="567"/>
        <end position="578"/>
    </location>
</feature>
<dbReference type="EMBL" id="KQ085895">
    <property type="protein sequence ID" value="KLO18382.1"/>
    <property type="molecule type" value="Genomic_DNA"/>
</dbReference>
<dbReference type="GO" id="GO:0061630">
    <property type="term" value="F:ubiquitin protein ligase activity"/>
    <property type="evidence" value="ECO:0007669"/>
    <property type="project" value="UniProtKB-EC"/>
</dbReference>
<evidence type="ECO:0000256" key="7">
    <source>
        <dbReference type="ARBA" id="ARBA00022692"/>
    </source>
</evidence>
<dbReference type="EC" id="2.3.2.27" evidence="5"/>
<feature type="region of interest" description="Disordered" evidence="16">
    <location>
        <begin position="678"/>
        <end position="697"/>
    </location>
</feature>
<dbReference type="GO" id="GO:0016567">
    <property type="term" value="P:protein ubiquitination"/>
    <property type="evidence" value="ECO:0007669"/>
    <property type="project" value="UniProtKB-UniPathway"/>
</dbReference>
<evidence type="ECO:0000256" key="6">
    <source>
        <dbReference type="ARBA" id="ARBA00022679"/>
    </source>
</evidence>
<comment type="pathway">
    <text evidence="3">Protein modification; protein ubiquitination.</text>
</comment>
<name>A0A0H2S346_9AGAM</name>
<feature type="transmembrane region" description="Helical" evidence="17">
    <location>
        <begin position="58"/>
        <end position="80"/>
    </location>
</feature>
<comment type="similarity">
    <text evidence="4">Belongs to the HRD1 family.</text>
</comment>
<evidence type="ECO:0000313" key="19">
    <source>
        <dbReference type="EMBL" id="KLO18382.1"/>
    </source>
</evidence>
<feature type="compositionally biased region" description="Low complexity" evidence="16">
    <location>
        <begin position="615"/>
        <end position="661"/>
    </location>
</feature>
<evidence type="ECO:0000256" key="8">
    <source>
        <dbReference type="ARBA" id="ARBA00022723"/>
    </source>
</evidence>
<dbReference type="Gene3D" id="3.30.40.10">
    <property type="entry name" value="Zinc/RING finger domain, C3HC4 (zinc finger)"/>
    <property type="match status" value="1"/>
</dbReference>
<dbReference type="InterPro" id="IPR058051">
    <property type="entry name" value="Znf_RING_synoviolin"/>
</dbReference>
<keyword evidence="6" id="KW-0808">Transferase</keyword>
<reference evidence="19 20" key="1">
    <citation type="submission" date="2015-04" db="EMBL/GenBank/DDBJ databases">
        <title>Complete genome sequence of Schizopora paradoxa KUC8140, a cosmopolitan wood degrader in East Asia.</title>
        <authorList>
            <consortium name="DOE Joint Genome Institute"/>
            <person name="Min B."/>
            <person name="Park H."/>
            <person name="Jang Y."/>
            <person name="Kim J.-J."/>
            <person name="Kim K.H."/>
            <person name="Pangilinan J."/>
            <person name="Lipzen A."/>
            <person name="Riley R."/>
            <person name="Grigoriev I.V."/>
            <person name="Spatafora J.W."/>
            <person name="Choi I.-G."/>
        </authorList>
    </citation>
    <scope>NUCLEOTIDE SEQUENCE [LARGE SCALE GENOMIC DNA]</scope>
    <source>
        <strain evidence="19 20">KUC8140</strain>
    </source>
</reference>
<comment type="subcellular location">
    <subcellularLocation>
        <location evidence="2">Endoplasmic reticulum membrane</location>
        <topology evidence="2">Multi-pass membrane protein</topology>
    </subcellularLocation>
</comment>
<protein>
    <recommendedName>
        <fullName evidence="5">RING-type E3 ubiquitin transferase</fullName>
        <ecNumber evidence="5">2.3.2.27</ecNumber>
    </recommendedName>
</protein>
<evidence type="ECO:0000313" key="20">
    <source>
        <dbReference type="Proteomes" id="UP000053477"/>
    </source>
</evidence>
<dbReference type="GO" id="GO:0008270">
    <property type="term" value="F:zinc ion binding"/>
    <property type="evidence" value="ECO:0007669"/>
    <property type="project" value="UniProtKB-KW"/>
</dbReference>
<dbReference type="PROSITE" id="PS50089">
    <property type="entry name" value="ZF_RING_2"/>
    <property type="match status" value="1"/>
</dbReference>
<evidence type="ECO:0000256" key="13">
    <source>
        <dbReference type="ARBA" id="ARBA00022989"/>
    </source>
</evidence>
<dbReference type="OrthoDB" id="7759664at2759"/>
<keyword evidence="14 17" id="KW-0472">Membrane</keyword>
<dbReference type="InterPro" id="IPR013083">
    <property type="entry name" value="Znf_RING/FYVE/PHD"/>
</dbReference>
<evidence type="ECO:0000256" key="1">
    <source>
        <dbReference type="ARBA" id="ARBA00000900"/>
    </source>
</evidence>
<evidence type="ECO:0000256" key="11">
    <source>
        <dbReference type="ARBA" id="ARBA00022824"/>
    </source>
</evidence>
<dbReference type="GO" id="GO:0043161">
    <property type="term" value="P:proteasome-mediated ubiquitin-dependent protein catabolic process"/>
    <property type="evidence" value="ECO:0007669"/>
    <property type="project" value="TreeGrafter"/>
</dbReference>
<feature type="compositionally biased region" description="Polar residues" evidence="16">
    <location>
        <begin position="600"/>
        <end position="614"/>
    </location>
</feature>
<dbReference type="InterPro" id="IPR057992">
    <property type="entry name" value="TPR_SYVN1_N"/>
</dbReference>
<dbReference type="UniPathway" id="UPA00143"/>
<accession>A0A0H2S346</accession>
<feature type="compositionally biased region" description="Low complexity" evidence="16">
    <location>
        <begin position="336"/>
        <end position="356"/>
    </location>
</feature>
<dbReference type="InParanoid" id="A0A0H2S346"/>
<feature type="region of interest" description="Disordered" evidence="16">
    <location>
        <begin position="797"/>
        <end position="826"/>
    </location>
</feature>
<feature type="transmembrane region" description="Helical" evidence="17">
    <location>
        <begin position="188"/>
        <end position="211"/>
    </location>
</feature>
<evidence type="ECO:0000256" key="16">
    <source>
        <dbReference type="SAM" id="MobiDB-lite"/>
    </source>
</evidence>
<dbReference type="Proteomes" id="UP000053477">
    <property type="component" value="Unassembled WGS sequence"/>
</dbReference>
<evidence type="ECO:0000259" key="18">
    <source>
        <dbReference type="PROSITE" id="PS50089"/>
    </source>
</evidence>
<evidence type="ECO:0000256" key="15">
    <source>
        <dbReference type="PROSITE-ProRule" id="PRU00175"/>
    </source>
</evidence>
<feature type="compositionally biased region" description="Low complexity" evidence="16">
    <location>
        <begin position="579"/>
        <end position="599"/>
    </location>
</feature>
<sequence length="826" mass="89841">MPPALAVQNYVSALTSNRFLLYSIVSIVGVVTVIANALRIHSNFYALTIHLAKSNGTVIVLTNFLVLLAIFAARFWQGVFFGELRTMEVERLYDRIWFFVTESLLAFTIFRDDFDVPFALMFGMLLFSKCFHWLLSDRIEWMDQRPYPGPPLIFHIRINALIVILWLADVITYIFILDNLLSNGFSGTILFASEYAILTATLMNSAAKYAISIIDLRRASNRGGENAPPWEDKSMWVFYVELATDFMKLVTYLIFFMVVFAFYGIPLHIIRDVYITARSFYMRFRDLMRYRTATRNMDERYPNATTEELANMNDRTCIICREEMISPDPTTASGQNPSTPTTTNAAAAAHPEGPNTTPKRLPCGHVFHFYCLRSWLERQQSCPTCRRSVLEENQPANGAARVPAPPQPGAVPQMQNAAQQQRNVGGLVGRVLGMARMAPIIPGQFANGLLPPQAQQQPQFVNQQNFNLQIPQQQPAGAPGGQGVAWDAVVPPVDRVPEQYGGFWGPDGDWQPWPNYPLQPMDEGRTEGAQTPAETGAPTIPTAASSSGEPSVPDVVNAGTSDPAVSAGTSTQSEGATGSTSAVSARQAAALAAMRRSQSTGTVNARTRTSDNTISATSTADPGSSSSSNNITAGGSSTTTENQPSATPSPSNQKSSSSTSSLLPRYIPLYDTTIPTIRLSPAGDSQREQAAASRRSQIRTRVLDYMASHPGSSIGGSSPSSFVNSAFRSGELPEQLTDVQLAALDSLTREAIDERLRILESVSARTTLCVEELLRARSVLPAPARRRDGQEVVGVASEANGSANHTASPTVTLGAPEAQAEVPPVL</sequence>
<evidence type="ECO:0000256" key="9">
    <source>
        <dbReference type="ARBA" id="ARBA00022771"/>
    </source>
</evidence>
<evidence type="ECO:0000256" key="3">
    <source>
        <dbReference type="ARBA" id="ARBA00004906"/>
    </source>
</evidence>
<dbReference type="GO" id="GO:0005789">
    <property type="term" value="C:endoplasmic reticulum membrane"/>
    <property type="evidence" value="ECO:0007669"/>
    <property type="project" value="UniProtKB-SubCell"/>
</dbReference>
<keyword evidence="11" id="KW-0256">Endoplasmic reticulum</keyword>
<keyword evidence="10" id="KW-0833">Ubl conjugation pathway</keyword>
<feature type="region of interest" description="Disordered" evidence="16">
    <location>
        <begin position="497"/>
        <end position="662"/>
    </location>
</feature>
<organism evidence="19 20">
    <name type="scientific">Schizopora paradoxa</name>
    <dbReference type="NCBI Taxonomy" id="27342"/>
    <lineage>
        <taxon>Eukaryota</taxon>
        <taxon>Fungi</taxon>
        <taxon>Dikarya</taxon>
        <taxon>Basidiomycota</taxon>
        <taxon>Agaricomycotina</taxon>
        <taxon>Agaricomycetes</taxon>
        <taxon>Hymenochaetales</taxon>
        <taxon>Schizoporaceae</taxon>
        <taxon>Schizopora</taxon>
    </lineage>
</organism>
<dbReference type="SUPFAM" id="SSF57850">
    <property type="entry name" value="RING/U-box"/>
    <property type="match status" value="1"/>
</dbReference>
<feature type="region of interest" description="Disordered" evidence="16">
    <location>
        <begin position="395"/>
        <end position="418"/>
    </location>
</feature>
<evidence type="ECO:0000256" key="14">
    <source>
        <dbReference type="ARBA" id="ARBA00023136"/>
    </source>
</evidence>